<comment type="similarity">
    <text evidence="2">Belongs to the SusD family.</text>
</comment>
<evidence type="ECO:0000256" key="5">
    <source>
        <dbReference type="ARBA" id="ARBA00023237"/>
    </source>
</evidence>
<dbReference type="Pfam" id="PF07980">
    <property type="entry name" value="SusD_RagB"/>
    <property type="match status" value="1"/>
</dbReference>
<keyword evidence="4" id="KW-0472">Membrane</keyword>
<evidence type="ECO:0008006" key="10">
    <source>
        <dbReference type="Google" id="ProtNLM"/>
    </source>
</evidence>
<dbReference type="RefSeq" id="WP_188931315.1">
    <property type="nucleotide sequence ID" value="NZ_BMJC01000002.1"/>
</dbReference>
<evidence type="ECO:0000256" key="4">
    <source>
        <dbReference type="ARBA" id="ARBA00023136"/>
    </source>
</evidence>
<evidence type="ECO:0000313" key="8">
    <source>
        <dbReference type="EMBL" id="GGA97698.1"/>
    </source>
</evidence>
<evidence type="ECO:0000259" key="7">
    <source>
        <dbReference type="Pfam" id="PF14322"/>
    </source>
</evidence>
<dbReference type="InterPro" id="IPR011990">
    <property type="entry name" value="TPR-like_helical_dom_sf"/>
</dbReference>
<reference evidence="8" key="2">
    <citation type="submission" date="2020-09" db="EMBL/GenBank/DDBJ databases">
        <authorList>
            <person name="Sun Q."/>
            <person name="Zhou Y."/>
        </authorList>
    </citation>
    <scope>NUCLEOTIDE SEQUENCE</scope>
    <source>
        <strain evidence="8">CGMCC 1.15448</strain>
    </source>
</reference>
<dbReference type="EMBL" id="BMJC01000002">
    <property type="protein sequence ID" value="GGA97698.1"/>
    <property type="molecule type" value="Genomic_DNA"/>
</dbReference>
<comment type="subcellular location">
    <subcellularLocation>
        <location evidence="1">Cell outer membrane</location>
    </subcellularLocation>
</comment>
<organism evidence="8 9">
    <name type="scientific">Puia dinghuensis</name>
    <dbReference type="NCBI Taxonomy" id="1792502"/>
    <lineage>
        <taxon>Bacteria</taxon>
        <taxon>Pseudomonadati</taxon>
        <taxon>Bacteroidota</taxon>
        <taxon>Chitinophagia</taxon>
        <taxon>Chitinophagales</taxon>
        <taxon>Chitinophagaceae</taxon>
        <taxon>Puia</taxon>
    </lineage>
</organism>
<evidence type="ECO:0000256" key="2">
    <source>
        <dbReference type="ARBA" id="ARBA00006275"/>
    </source>
</evidence>
<keyword evidence="5" id="KW-0998">Cell outer membrane</keyword>
<evidence type="ECO:0000256" key="1">
    <source>
        <dbReference type="ARBA" id="ARBA00004442"/>
    </source>
</evidence>
<gene>
    <name evidence="8" type="ORF">GCM10011511_21300</name>
</gene>
<dbReference type="Pfam" id="PF14322">
    <property type="entry name" value="SusD-like_3"/>
    <property type="match status" value="1"/>
</dbReference>
<dbReference type="PROSITE" id="PS51257">
    <property type="entry name" value="PROKAR_LIPOPROTEIN"/>
    <property type="match status" value="1"/>
</dbReference>
<evidence type="ECO:0000256" key="3">
    <source>
        <dbReference type="ARBA" id="ARBA00022729"/>
    </source>
</evidence>
<feature type="domain" description="RagB/SusD" evidence="6">
    <location>
        <begin position="348"/>
        <end position="436"/>
    </location>
</feature>
<dbReference type="Proteomes" id="UP000607559">
    <property type="component" value="Unassembled WGS sequence"/>
</dbReference>
<dbReference type="InterPro" id="IPR012944">
    <property type="entry name" value="SusD_RagB_dom"/>
</dbReference>
<accession>A0A8J2UCK7</accession>
<dbReference type="AlphaFoldDB" id="A0A8J2UCK7"/>
<protein>
    <recommendedName>
        <fullName evidence="10">RagB/SusD family nutrient uptake outer membrane protein</fullName>
    </recommendedName>
</protein>
<dbReference type="SUPFAM" id="SSF48452">
    <property type="entry name" value="TPR-like"/>
    <property type="match status" value="1"/>
</dbReference>
<dbReference type="Gene3D" id="1.25.40.390">
    <property type="match status" value="1"/>
</dbReference>
<keyword evidence="3" id="KW-0732">Signal</keyword>
<keyword evidence="9" id="KW-1185">Reference proteome</keyword>
<sequence length="476" mass="52690">MPRYITKIVIIFGLIVLGTSCSKQLNVLPTTTEVDGNIISDLQSAATALNGVYYLFADAGPDFNGVPSTQWVDVNEGYPSELSGMFAYPYGATDLSNHTYKAKSFEMGPMWSYGYNLVNAANGFLKNIASVNSLGDSTRQEMMAEARFLRAFGNTYLLLYFAQYYDPTSAYGIILRNDFVTTSNLNLPRSPVGVVYDSILADIGYAMNYLPSLNTNNTGANKWAAELLEARLLINRGTAADYATVISLTNDIITHSPFTLEPNTKDIFYTKGLSSNEVMLGVQPYTNPAQTYKYNQYLYYTDYILSDSAVNDLKGDPRRSWTYYMYTSPYGYGNFPVCIKYYPGDTLNLSATLQDEYCYAFRLTEAYLLEAEAISASGGDPATARSLLETVEGHAGITDFTAVNAASGPALTELIIREEMKNFMGESGQDWFAVRRLPFATLQQVIPTLVSKDLLILPIPQTEMQANGQVKQNPSY</sequence>
<proteinExistence type="inferred from homology"/>
<evidence type="ECO:0000259" key="6">
    <source>
        <dbReference type="Pfam" id="PF07980"/>
    </source>
</evidence>
<comment type="caution">
    <text evidence="8">The sequence shown here is derived from an EMBL/GenBank/DDBJ whole genome shotgun (WGS) entry which is preliminary data.</text>
</comment>
<feature type="domain" description="SusD-like N-terminal" evidence="7">
    <location>
        <begin position="93"/>
        <end position="226"/>
    </location>
</feature>
<evidence type="ECO:0000313" key="9">
    <source>
        <dbReference type="Proteomes" id="UP000607559"/>
    </source>
</evidence>
<reference evidence="8" key="1">
    <citation type="journal article" date="2014" name="Int. J. Syst. Evol. Microbiol.">
        <title>Complete genome sequence of Corynebacterium casei LMG S-19264T (=DSM 44701T), isolated from a smear-ripened cheese.</title>
        <authorList>
            <consortium name="US DOE Joint Genome Institute (JGI-PGF)"/>
            <person name="Walter F."/>
            <person name="Albersmeier A."/>
            <person name="Kalinowski J."/>
            <person name="Ruckert C."/>
        </authorList>
    </citation>
    <scope>NUCLEOTIDE SEQUENCE</scope>
    <source>
        <strain evidence="8">CGMCC 1.15448</strain>
    </source>
</reference>
<name>A0A8J2UCK7_9BACT</name>
<dbReference type="InterPro" id="IPR033985">
    <property type="entry name" value="SusD-like_N"/>
</dbReference>
<dbReference type="GO" id="GO:0009279">
    <property type="term" value="C:cell outer membrane"/>
    <property type="evidence" value="ECO:0007669"/>
    <property type="project" value="UniProtKB-SubCell"/>
</dbReference>